<evidence type="ECO:0000256" key="1">
    <source>
        <dbReference type="SAM" id="Coils"/>
    </source>
</evidence>
<dbReference type="EMBL" id="JABBGM010000005">
    <property type="protein sequence ID" value="NML94655.1"/>
    <property type="molecule type" value="Genomic_DNA"/>
</dbReference>
<sequence length="334" mass="35082">MGVIMKTTFPGPFARATLALVLAATAAPLAMPSPALAQSQVPETTEARLRRLESELRAVQRKVFPDGAGKTFAPEITAPQSTAKPVGTPASTPVADLLARMDAVEAQLQRLTAASEESQDRIGKLEARLTALEPAPAAASSPAPATAAPATSAATSTSTDAVAPVKVPAPAPATAAPKPAPAAKPAAPSADRVAAVEAIEKPATGDAAEDEYAYGYRLWEAKFFPEAQQQLGKFVKAYPKSKRISFARNLLGRAYLDDDKPGTAAQWFLQNYQADKQGERAADSLLYLGVAMAKLKETKRACVAYAEFKNVYPTEAAGRLKAQYEAANKAVTCN</sequence>
<dbReference type="AlphaFoldDB" id="A0A7Y0GA36"/>
<evidence type="ECO:0000256" key="2">
    <source>
        <dbReference type="SAM" id="MobiDB-lite"/>
    </source>
</evidence>
<keyword evidence="3" id="KW-0732">Signal</keyword>
<name>A0A7Y0GA36_9SPHN</name>
<keyword evidence="5" id="KW-1185">Reference proteome</keyword>
<proteinExistence type="predicted"/>
<comment type="caution">
    <text evidence="4">The sequence shown here is derived from an EMBL/GenBank/DDBJ whole genome shotgun (WGS) entry which is preliminary data.</text>
</comment>
<dbReference type="InterPro" id="IPR019734">
    <property type="entry name" value="TPR_rpt"/>
</dbReference>
<evidence type="ECO:0000313" key="4">
    <source>
        <dbReference type="EMBL" id="NML94655.1"/>
    </source>
</evidence>
<feature type="region of interest" description="Disordered" evidence="2">
    <location>
        <begin position="170"/>
        <end position="189"/>
    </location>
</feature>
<feature type="region of interest" description="Disordered" evidence="2">
    <location>
        <begin position="133"/>
        <end position="161"/>
    </location>
</feature>
<feature type="region of interest" description="Disordered" evidence="2">
    <location>
        <begin position="68"/>
        <end position="91"/>
    </location>
</feature>
<evidence type="ECO:0000256" key="3">
    <source>
        <dbReference type="SAM" id="SignalP"/>
    </source>
</evidence>
<organism evidence="4 5">
    <name type="scientific">Novosphingobium olei</name>
    <dbReference type="NCBI Taxonomy" id="2728851"/>
    <lineage>
        <taxon>Bacteria</taxon>
        <taxon>Pseudomonadati</taxon>
        <taxon>Pseudomonadota</taxon>
        <taxon>Alphaproteobacteria</taxon>
        <taxon>Sphingomonadales</taxon>
        <taxon>Sphingomonadaceae</taxon>
        <taxon>Novosphingobium</taxon>
    </lineage>
</organism>
<protein>
    <submittedName>
        <fullName evidence="4">Tetratricopeptide repeat protein</fullName>
    </submittedName>
</protein>
<evidence type="ECO:0000313" key="5">
    <source>
        <dbReference type="Proteomes" id="UP000583556"/>
    </source>
</evidence>
<dbReference type="Proteomes" id="UP000583556">
    <property type="component" value="Unassembled WGS sequence"/>
</dbReference>
<feature type="compositionally biased region" description="Low complexity" evidence="2">
    <location>
        <begin position="134"/>
        <end position="161"/>
    </location>
</feature>
<feature type="coiled-coil region" evidence="1">
    <location>
        <begin position="94"/>
        <end position="128"/>
    </location>
</feature>
<dbReference type="Gene3D" id="1.25.40.10">
    <property type="entry name" value="Tetratricopeptide repeat domain"/>
    <property type="match status" value="1"/>
</dbReference>
<dbReference type="SUPFAM" id="SSF48452">
    <property type="entry name" value="TPR-like"/>
    <property type="match status" value="1"/>
</dbReference>
<dbReference type="Pfam" id="PF13174">
    <property type="entry name" value="TPR_6"/>
    <property type="match status" value="1"/>
</dbReference>
<feature type="signal peptide" evidence="3">
    <location>
        <begin position="1"/>
        <end position="37"/>
    </location>
</feature>
<accession>A0A7Y0GA36</accession>
<feature type="chain" id="PRO_5030694497" evidence="3">
    <location>
        <begin position="38"/>
        <end position="334"/>
    </location>
</feature>
<reference evidence="4 5" key="1">
    <citation type="submission" date="2020-04" db="EMBL/GenBank/DDBJ databases">
        <title>Novosphingobium sp. TW-4 isolated from soil.</title>
        <authorList>
            <person name="Dahal R.H."/>
            <person name="Chaudhary D.K."/>
        </authorList>
    </citation>
    <scope>NUCLEOTIDE SEQUENCE [LARGE SCALE GENOMIC DNA]</scope>
    <source>
        <strain evidence="4 5">TW-4</strain>
    </source>
</reference>
<keyword evidence="1" id="KW-0175">Coiled coil</keyword>
<dbReference type="InterPro" id="IPR011990">
    <property type="entry name" value="TPR-like_helical_dom_sf"/>
</dbReference>
<gene>
    <name evidence="4" type="ORF">HHL27_13355</name>
</gene>